<dbReference type="FunCoup" id="A0A4Q1BDC5">
    <property type="interactions" value="240"/>
</dbReference>
<dbReference type="EMBL" id="SDIL01000114">
    <property type="protein sequence ID" value="RXK35946.1"/>
    <property type="molecule type" value="Genomic_DNA"/>
</dbReference>
<dbReference type="AlphaFoldDB" id="A0A4Q1BDC5"/>
<feature type="region of interest" description="Disordered" evidence="7">
    <location>
        <begin position="89"/>
        <end position="123"/>
    </location>
</feature>
<dbReference type="InterPro" id="IPR039745">
    <property type="entry name" value="Vps54"/>
</dbReference>
<evidence type="ECO:0000256" key="6">
    <source>
        <dbReference type="ARBA" id="ARBA00023054"/>
    </source>
</evidence>
<comment type="caution">
    <text evidence="9">The sequence shown here is derived from an EMBL/GenBank/DDBJ whole genome shotgun (WGS) entry which is preliminary data.</text>
</comment>
<dbReference type="Pfam" id="PF07928">
    <property type="entry name" value="Vps54"/>
    <property type="match status" value="1"/>
</dbReference>
<accession>A0A4Q1BDC5</accession>
<dbReference type="Proteomes" id="UP000289152">
    <property type="component" value="Unassembled WGS sequence"/>
</dbReference>
<dbReference type="PANTHER" id="PTHR12965:SF0">
    <property type="entry name" value="VACUOLAR PROTEIN SORTING-ASSOCIATED PROTEIN 54"/>
    <property type="match status" value="1"/>
</dbReference>
<evidence type="ECO:0000256" key="3">
    <source>
        <dbReference type="ARBA" id="ARBA00022448"/>
    </source>
</evidence>
<evidence type="ECO:0000256" key="7">
    <source>
        <dbReference type="SAM" id="MobiDB-lite"/>
    </source>
</evidence>
<keyword evidence="10" id="KW-1185">Reference proteome</keyword>
<dbReference type="GO" id="GO:0015031">
    <property type="term" value="P:protein transport"/>
    <property type="evidence" value="ECO:0007669"/>
    <property type="project" value="UniProtKB-KW"/>
</dbReference>
<dbReference type="STRING" id="5217.A0A4Q1BDC5"/>
<feature type="region of interest" description="Disordered" evidence="7">
    <location>
        <begin position="922"/>
        <end position="1117"/>
    </location>
</feature>
<dbReference type="GO" id="GO:0019905">
    <property type="term" value="F:syntaxin binding"/>
    <property type="evidence" value="ECO:0007669"/>
    <property type="project" value="TreeGrafter"/>
</dbReference>
<keyword evidence="5" id="KW-0333">Golgi apparatus</keyword>
<name>A0A4Q1BDC5_TREME</name>
<feature type="compositionally biased region" description="Polar residues" evidence="7">
    <location>
        <begin position="327"/>
        <end position="338"/>
    </location>
</feature>
<dbReference type="InterPro" id="IPR012501">
    <property type="entry name" value="Vps54_C"/>
</dbReference>
<keyword evidence="4" id="KW-0653">Protein transport</keyword>
<evidence type="ECO:0000256" key="1">
    <source>
        <dbReference type="ARBA" id="ARBA00004601"/>
    </source>
</evidence>
<organism evidence="9 10">
    <name type="scientific">Tremella mesenterica</name>
    <name type="common">Jelly fungus</name>
    <dbReference type="NCBI Taxonomy" id="5217"/>
    <lineage>
        <taxon>Eukaryota</taxon>
        <taxon>Fungi</taxon>
        <taxon>Dikarya</taxon>
        <taxon>Basidiomycota</taxon>
        <taxon>Agaricomycotina</taxon>
        <taxon>Tremellomycetes</taxon>
        <taxon>Tremellales</taxon>
        <taxon>Tremellaceae</taxon>
        <taxon>Tremella</taxon>
    </lineage>
</organism>
<comment type="subcellular location">
    <subcellularLocation>
        <location evidence="1">Golgi apparatus</location>
        <location evidence="1">trans-Golgi network</location>
    </subcellularLocation>
</comment>
<protein>
    <recommendedName>
        <fullName evidence="8">Vacuolar protein sorting-associated protein 54 C-terminal domain-containing protein</fullName>
    </recommendedName>
</protein>
<dbReference type="PANTHER" id="PTHR12965">
    <property type="entry name" value="VACUOLAR PROTEIN SORTING 54"/>
    <property type="match status" value="1"/>
</dbReference>
<feature type="region of interest" description="Disordered" evidence="7">
    <location>
        <begin position="325"/>
        <end position="346"/>
    </location>
</feature>
<feature type="region of interest" description="Disordered" evidence="7">
    <location>
        <begin position="141"/>
        <end position="166"/>
    </location>
</feature>
<dbReference type="VEuPathDB" id="FungiDB:TREMEDRAFT_62628"/>
<evidence type="ECO:0000256" key="4">
    <source>
        <dbReference type="ARBA" id="ARBA00022927"/>
    </source>
</evidence>
<gene>
    <name evidence="9" type="ORF">M231_06769</name>
</gene>
<evidence type="ECO:0000313" key="9">
    <source>
        <dbReference type="EMBL" id="RXK35946.1"/>
    </source>
</evidence>
<dbReference type="OrthoDB" id="10259024at2759"/>
<proteinExistence type="inferred from homology"/>
<evidence type="ECO:0000256" key="2">
    <source>
        <dbReference type="ARBA" id="ARBA00009150"/>
    </source>
</evidence>
<feature type="compositionally biased region" description="Pro residues" evidence="7">
    <location>
        <begin position="7"/>
        <end position="24"/>
    </location>
</feature>
<sequence length="1117" mass="122451">MSSSPSPLRPPLPASPALPSPPPSESFFSELDGTASVLEHSALDFGWDDSRIDPKSLNLVSWKLGIDFNVQDDINKRGFNAISTVLNHPTKKANPLRGSRKPLPPLRDPPPILPKPPPPSAYDPYLQTVTPLYDTLINAQASSSSSSGGEYDLQQPGRPDLPSLSSVPELFFDPDFDLGKPSTWEEVVGNAGPALKSRFSDNLDVLENHLVHEITQRSASFFSALSNLQDLQSESSTCLSRIAELQEALREVGDKQARKGLEIIDAQEELRILRTVEQNVKQIGDLNDMLNRARNVVADGDWATGLNQIGDIVNWWERHGVGEKGDFQSSLPSPTEVKSTSPPVSQSLPLSSLASLSTLPATVSEITSQISVLLEAALTAQLLAMLSTVEETPEFDKDAFKMCMEPLIGGLVRCGTPEALSKLWREVVITSIRDASRKHLPLLQSDEEVGEDGKIDIKGTSLVGALKTMDHNRFLLLTVQINSASLSRLERVQIMGELLQEVLTATCSLSPLTISNRTLDVTASLKTNPTPSLHPLEILTAGCEVANARASKILASRSDQHASLSLEEFVELFQINWEFILATETLAKRMIVPLRGVTATQARAFLVAYHAVRLTKSAKSVEDELWTQIDVPPSLQHIVDLLVQSAVSDPPECNIPPPPAITNGAAGPQKTLSIEERNFFVVRATMETLELLEDYLKIVINLELVVTDVMSRIVEFLKSFNSRTCQVVLGAGAMRSAGLKNITAKHLALASQSLSVVVALIPYIREFVRRHLSPKQAVMLTEFDKLKRDFQEHQNEIHAKLVAIMSDRLAVHCASLRDIDWESTSEKNGPSLYAELLVKETATLHKVLSKYLPAQTVESVMSEVLGAIVYRVGEEYKKVELKSEEAKRRMLQDATLITQRLSPLCSTDNTLTVLETLVRDKPTPRKMSQTMAGLLRRRGSSSVKPAPASLEKEESIVDPGEDEEHALEDPPDLPEETPVVVNGETSQVSKEDSQPLDPVEQVETTEPANPPDPPDRGEQTGQTQEETSEVLDVREEQVDTGPATPPKETDKAPAVPSKLVDGNRLDETQEGEVETLDQSQDKLNDPIQAEEKADGEKEMEGKGGEETESGPRVPDKD</sequence>
<keyword evidence="6" id="KW-0175">Coiled coil</keyword>
<reference evidence="9 10" key="1">
    <citation type="submission" date="2016-06" db="EMBL/GenBank/DDBJ databases">
        <title>Evolution of pathogenesis and genome organization in the Tremellales.</title>
        <authorList>
            <person name="Cuomo C."/>
            <person name="Litvintseva A."/>
            <person name="Heitman J."/>
            <person name="Chen Y."/>
            <person name="Sun S."/>
            <person name="Springer D."/>
            <person name="Dromer F."/>
            <person name="Young S."/>
            <person name="Zeng Q."/>
            <person name="Chapman S."/>
            <person name="Gujja S."/>
            <person name="Saif S."/>
            <person name="Birren B."/>
        </authorList>
    </citation>
    <scope>NUCLEOTIDE SEQUENCE [LARGE SCALE GENOMIC DNA]</scope>
    <source>
        <strain evidence="9 10">ATCC 28783</strain>
    </source>
</reference>
<dbReference type="GO" id="GO:0000938">
    <property type="term" value="C:GARP complex"/>
    <property type="evidence" value="ECO:0007669"/>
    <property type="project" value="InterPro"/>
</dbReference>
<dbReference type="GO" id="GO:0006896">
    <property type="term" value="P:Golgi to vacuole transport"/>
    <property type="evidence" value="ECO:0007669"/>
    <property type="project" value="TreeGrafter"/>
</dbReference>
<dbReference type="InParanoid" id="A0A4Q1BDC5"/>
<dbReference type="GO" id="GO:0042147">
    <property type="term" value="P:retrograde transport, endosome to Golgi"/>
    <property type="evidence" value="ECO:0007669"/>
    <property type="project" value="InterPro"/>
</dbReference>
<evidence type="ECO:0000313" key="10">
    <source>
        <dbReference type="Proteomes" id="UP000289152"/>
    </source>
</evidence>
<feature type="domain" description="Vacuolar protein sorting-associated protein 54 C-terminal" evidence="8">
    <location>
        <begin position="677"/>
        <end position="808"/>
    </location>
</feature>
<feature type="region of interest" description="Disordered" evidence="7">
    <location>
        <begin position="1"/>
        <end position="29"/>
    </location>
</feature>
<evidence type="ECO:0000259" key="8">
    <source>
        <dbReference type="Pfam" id="PF07928"/>
    </source>
</evidence>
<dbReference type="GO" id="GO:0005829">
    <property type="term" value="C:cytosol"/>
    <property type="evidence" value="ECO:0007669"/>
    <property type="project" value="GOC"/>
</dbReference>
<evidence type="ECO:0000256" key="5">
    <source>
        <dbReference type="ARBA" id="ARBA00023034"/>
    </source>
</evidence>
<comment type="similarity">
    <text evidence="2">Belongs to the VPS54 family.</text>
</comment>
<feature type="compositionally biased region" description="Pro residues" evidence="7">
    <location>
        <begin position="102"/>
        <end position="121"/>
    </location>
</feature>
<keyword evidence="3" id="KW-0813">Transport</keyword>
<feature type="compositionally biased region" description="Acidic residues" evidence="7">
    <location>
        <begin position="959"/>
        <end position="975"/>
    </location>
</feature>
<feature type="compositionally biased region" description="Basic and acidic residues" evidence="7">
    <location>
        <begin position="1079"/>
        <end position="1105"/>
    </location>
</feature>
<dbReference type="Gene3D" id="6.10.250.860">
    <property type="match status" value="1"/>
</dbReference>